<organism evidence="1">
    <name type="scientific">Tanacetum cinerariifolium</name>
    <name type="common">Dalmatian daisy</name>
    <name type="synonym">Chrysanthemum cinerariifolium</name>
    <dbReference type="NCBI Taxonomy" id="118510"/>
    <lineage>
        <taxon>Eukaryota</taxon>
        <taxon>Viridiplantae</taxon>
        <taxon>Streptophyta</taxon>
        <taxon>Embryophyta</taxon>
        <taxon>Tracheophyta</taxon>
        <taxon>Spermatophyta</taxon>
        <taxon>Magnoliopsida</taxon>
        <taxon>eudicotyledons</taxon>
        <taxon>Gunneridae</taxon>
        <taxon>Pentapetalae</taxon>
        <taxon>asterids</taxon>
        <taxon>campanulids</taxon>
        <taxon>Asterales</taxon>
        <taxon>Asteraceae</taxon>
        <taxon>Asteroideae</taxon>
        <taxon>Anthemideae</taxon>
        <taxon>Anthemidinae</taxon>
        <taxon>Tanacetum</taxon>
    </lineage>
</organism>
<evidence type="ECO:0000313" key="1">
    <source>
        <dbReference type="EMBL" id="GEU82757.1"/>
    </source>
</evidence>
<dbReference type="AlphaFoldDB" id="A0A6L2NB84"/>
<gene>
    <name evidence="1" type="ORF">Tci_054735</name>
</gene>
<accession>A0A6L2NB84</accession>
<proteinExistence type="predicted"/>
<comment type="caution">
    <text evidence="1">The sequence shown here is derived from an EMBL/GenBank/DDBJ whole genome shotgun (WGS) entry which is preliminary data.</text>
</comment>
<protein>
    <submittedName>
        <fullName evidence="1">Uncharacterized protein</fullName>
    </submittedName>
</protein>
<sequence>MMDVALDSVGKDNDGLGWSRNLWVHGRDILHDIFGHNLLHERSPAGRQRVKLVLSRVTSGGRVVRRAAKVSSGAAPGGTKDIGFEVFWVRYGDGNSFLGEGGGKSM</sequence>
<dbReference type="EMBL" id="BKCJ010008543">
    <property type="protein sequence ID" value="GEU82757.1"/>
    <property type="molecule type" value="Genomic_DNA"/>
</dbReference>
<name>A0A6L2NB84_TANCI</name>
<reference evidence="1" key="1">
    <citation type="journal article" date="2019" name="Sci. Rep.">
        <title>Draft genome of Tanacetum cinerariifolium, the natural source of mosquito coil.</title>
        <authorList>
            <person name="Yamashiro T."/>
            <person name="Shiraishi A."/>
            <person name="Satake H."/>
            <person name="Nakayama K."/>
        </authorList>
    </citation>
    <scope>NUCLEOTIDE SEQUENCE</scope>
</reference>